<organism evidence="2 3">
    <name type="scientific">Candidatus Amunia macphersoniae</name>
    <dbReference type="NCBI Taxonomy" id="3127014"/>
    <lineage>
        <taxon>Bacteria</taxon>
        <taxon>Bacillati</taxon>
        <taxon>Candidatus Dormiibacterota</taxon>
        <taxon>Candidatus Dormibacteria</taxon>
        <taxon>Candidatus Aeolococcales</taxon>
        <taxon>Candidatus Aeolococcaceae</taxon>
        <taxon>Candidatus Amunia</taxon>
    </lineage>
</organism>
<sequence length="165" mass="17922">MSDQARELVRRLDAVEKRLSTCAGAELAAGALTAPDPPSGERWEAGQVWAHIAEFIPYWLGEAAHVIEDGALQPTRFGRTKSDPGRVAAIERDRHSDRSLLWKRVAGDIVSLRAFLAGLDPAAWSARGLHSTLGEMDLGHLVDEFLVGHLEQHADQLEGLASTAL</sequence>
<evidence type="ECO:0000313" key="3">
    <source>
        <dbReference type="Proteomes" id="UP000614410"/>
    </source>
</evidence>
<protein>
    <recommendedName>
        <fullName evidence="1">DinB-like domain-containing protein</fullName>
    </recommendedName>
</protein>
<dbReference type="Proteomes" id="UP000614410">
    <property type="component" value="Unassembled WGS sequence"/>
</dbReference>
<name>A0A934NFR9_9BACT</name>
<dbReference type="InterPro" id="IPR024775">
    <property type="entry name" value="DinB-like"/>
</dbReference>
<gene>
    <name evidence="2" type="ORF">JF887_06040</name>
</gene>
<evidence type="ECO:0000259" key="1">
    <source>
        <dbReference type="Pfam" id="PF12867"/>
    </source>
</evidence>
<dbReference type="AlphaFoldDB" id="A0A934NFR9"/>
<evidence type="ECO:0000313" key="2">
    <source>
        <dbReference type="EMBL" id="MBJ7608975.1"/>
    </source>
</evidence>
<dbReference type="Gene3D" id="1.20.120.450">
    <property type="entry name" value="dinb family like domain"/>
    <property type="match status" value="1"/>
</dbReference>
<accession>A0A934NFR9</accession>
<dbReference type="Pfam" id="PF12867">
    <property type="entry name" value="DinB_2"/>
    <property type="match status" value="1"/>
</dbReference>
<proteinExistence type="predicted"/>
<dbReference type="InterPro" id="IPR034660">
    <property type="entry name" value="DinB/YfiT-like"/>
</dbReference>
<dbReference type="EMBL" id="JAEKNN010000026">
    <property type="protein sequence ID" value="MBJ7608975.1"/>
    <property type="molecule type" value="Genomic_DNA"/>
</dbReference>
<comment type="caution">
    <text evidence="2">The sequence shown here is derived from an EMBL/GenBank/DDBJ whole genome shotgun (WGS) entry which is preliminary data.</text>
</comment>
<feature type="domain" description="DinB-like" evidence="1">
    <location>
        <begin position="37"/>
        <end position="156"/>
    </location>
</feature>
<reference evidence="2 3" key="1">
    <citation type="submission" date="2020-10" db="EMBL/GenBank/DDBJ databases">
        <title>Ca. Dormibacterota MAGs.</title>
        <authorList>
            <person name="Montgomery K."/>
        </authorList>
    </citation>
    <scope>NUCLEOTIDE SEQUENCE [LARGE SCALE GENOMIC DNA]</scope>
    <source>
        <strain evidence="2">Mitchell_Peninsula_5</strain>
    </source>
</reference>